<feature type="transmembrane region" description="Helical" evidence="1">
    <location>
        <begin position="45"/>
        <end position="64"/>
    </location>
</feature>
<evidence type="ECO:0000313" key="4">
    <source>
        <dbReference type="Proteomes" id="UP000323166"/>
    </source>
</evidence>
<feature type="transmembrane region" description="Helical" evidence="1">
    <location>
        <begin position="205"/>
        <end position="228"/>
    </location>
</feature>
<comment type="caution">
    <text evidence="3">The sequence shown here is derived from an EMBL/GenBank/DDBJ whole genome shotgun (WGS) entry which is preliminary data.</text>
</comment>
<dbReference type="AlphaFoldDB" id="A0A5S4ZPZ4"/>
<proteinExistence type="predicted"/>
<dbReference type="Proteomes" id="UP000323166">
    <property type="component" value="Unassembled WGS sequence"/>
</dbReference>
<protein>
    <submittedName>
        <fullName evidence="3">Putative membrane protein</fullName>
    </submittedName>
</protein>
<feature type="transmembrane region" description="Helical" evidence="1">
    <location>
        <begin position="99"/>
        <end position="117"/>
    </location>
</feature>
<keyword evidence="1" id="KW-0812">Transmembrane</keyword>
<name>A0A5S4ZPZ4_9FIRM</name>
<feature type="transmembrane region" description="Helical" evidence="1">
    <location>
        <begin position="76"/>
        <end position="93"/>
    </location>
</feature>
<dbReference type="Pfam" id="PF07786">
    <property type="entry name" value="HGSNAT_cat"/>
    <property type="match status" value="1"/>
</dbReference>
<feature type="transmembrane region" description="Helical" evidence="1">
    <location>
        <begin position="124"/>
        <end position="144"/>
    </location>
</feature>
<evidence type="ECO:0000313" key="3">
    <source>
        <dbReference type="EMBL" id="TYO94743.1"/>
    </source>
</evidence>
<dbReference type="RefSeq" id="WP_166512198.1">
    <property type="nucleotide sequence ID" value="NZ_VNHM01000012.1"/>
</dbReference>
<feature type="domain" description="Heparan-alpha-glucosaminide N-acetyltransferase catalytic" evidence="2">
    <location>
        <begin position="8"/>
        <end position="218"/>
    </location>
</feature>
<dbReference type="EMBL" id="VNHM01000012">
    <property type="protein sequence ID" value="TYO94743.1"/>
    <property type="molecule type" value="Genomic_DNA"/>
</dbReference>
<feature type="transmembrane region" description="Helical" evidence="1">
    <location>
        <begin position="12"/>
        <end position="30"/>
    </location>
</feature>
<sequence>MEKRSNTRLWEIDMLRGFALILMVTYHFLYDLNEFFNYDIAYNEGVFYLLGKSAAILFILIAGVSCSFSKNNTLRGVKLIIWGSVIFLVTYITVPGSNIIFGILHFLGTCLLLYPVFKNLPPYILVAGGAAVIVAGEFTAQIPVSQNWLVPLGFWGPSFSSVDYFPLIPWLGVFLLGIAISKLVYQQRKSLTGDLGKYFLPLTVVGRHTLVIYLVHQPLILAALYLIIDPQGLIDMLGKCTATL</sequence>
<feature type="transmembrane region" description="Helical" evidence="1">
    <location>
        <begin position="164"/>
        <end position="185"/>
    </location>
</feature>
<gene>
    <name evidence="3" type="ORF">LX24_02212</name>
</gene>
<accession>A0A5S4ZPZ4</accession>
<organism evidence="3 4">
    <name type="scientific">Desulfallas thermosapovorans DSM 6562</name>
    <dbReference type="NCBI Taxonomy" id="1121431"/>
    <lineage>
        <taxon>Bacteria</taxon>
        <taxon>Bacillati</taxon>
        <taxon>Bacillota</taxon>
        <taxon>Clostridia</taxon>
        <taxon>Eubacteriales</taxon>
        <taxon>Desulfallaceae</taxon>
        <taxon>Desulfallas</taxon>
    </lineage>
</organism>
<evidence type="ECO:0000256" key="1">
    <source>
        <dbReference type="SAM" id="Phobius"/>
    </source>
</evidence>
<keyword evidence="1" id="KW-1133">Transmembrane helix</keyword>
<reference evidence="3 4" key="1">
    <citation type="submission" date="2019-07" db="EMBL/GenBank/DDBJ databases">
        <title>Genomic Encyclopedia of Type Strains, Phase I: the one thousand microbial genomes (KMG-I) project.</title>
        <authorList>
            <person name="Kyrpides N."/>
        </authorList>
    </citation>
    <scope>NUCLEOTIDE SEQUENCE [LARGE SCALE GENOMIC DNA]</scope>
    <source>
        <strain evidence="3 4">DSM 6562</strain>
    </source>
</reference>
<evidence type="ECO:0000259" key="2">
    <source>
        <dbReference type="Pfam" id="PF07786"/>
    </source>
</evidence>
<keyword evidence="1" id="KW-0472">Membrane</keyword>
<dbReference type="InterPro" id="IPR012429">
    <property type="entry name" value="HGSNAT_cat"/>
</dbReference>
<keyword evidence="4" id="KW-1185">Reference proteome</keyword>